<dbReference type="GO" id="GO:0003824">
    <property type="term" value="F:catalytic activity"/>
    <property type="evidence" value="ECO:0007669"/>
    <property type="project" value="InterPro"/>
</dbReference>
<dbReference type="PANTHER" id="PTHR11895:SF7">
    <property type="entry name" value="GLUTAMYL-TRNA(GLN) AMIDOTRANSFERASE SUBUNIT A, MITOCHONDRIAL"/>
    <property type="match status" value="1"/>
</dbReference>
<dbReference type="InterPro" id="IPR000120">
    <property type="entry name" value="Amidase"/>
</dbReference>
<evidence type="ECO:0000313" key="3">
    <source>
        <dbReference type="EMBL" id="NQV63821.1"/>
    </source>
</evidence>
<reference evidence="3" key="1">
    <citation type="submission" date="2020-05" db="EMBL/GenBank/DDBJ databases">
        <title>Sulfur intermediates as new biogeochemical hubs in an aquatic model microbial ecosystem.</title>
        <authorList>
            <person name="Vigneron A."/>
        </authorList>
    </citation>
    <scope>NUCLEOTIDE SEQUENCE</scope>
    <source>
        <strain evidence="3">Bin.250</strain>
    </source>
</reference>
<comment type="similarity">
    <text evidence="1">Belongs to the amidase family.</text>
</comment>
<accession>A0A972VUC4</accession>
<protein>
    <submittedName>
        <fullName evidence="3">Amidase</fullName>
    </submittedName>
</protein>
<evidence type="ECO:0000256" key="1">
    <source>
        <dbReference type="ARBA" id="ARBA00009199"/>
    </source>
</evidence>
<dbReference type="Pfam" id="PF01425">
    <property type="entry name" value="Amidase"/>
    <property type="match status" value="1"/>
</dbReference>
<dbReference type="PANTHER" id="PTHR11895">
    <property type="entry name" value="TRANSAMIDASE"/>
    <property type="match status" value="1"/>
</dbReference>
<dbReference type="InterPro" id="IPR023631">
    <property type="entry name" value="Amidase_dom"/>
</dbReference>
<dbReference type="PROSITE" id="PS00571">
    <property type="entry name" value="AMIDASES"/>
    <property type="match status" value="1"/>
</dbReference>
<sequence length="467" mass="49163">MDFRKTSVISLAKDVQAGNLSARELTQAALKNIEQLNSTLNAFCAVNAEQALGEADAVDAAIKRGESFPLAGIPIGVKDLEDAKGFVTTYGSALHTQDAVAGSDSELVRRLKAAGCVVLGKTNTPEFGHKGKTDNIPFGATLNPWNLGYTAGGSSGGTAAALASGMIPLGTGSDGGGSIRGPSAICGLSGIKTSQGRIPNGGINPPGSGLLTVKGPMARTTLDTAYVLDQTVGDCKTDIFSLPNKTESWYDGVQAATLPKTVIWSATMGFATLDDEIRAKSENAIALLRSNGVKVIEIDNIWSEDPVRSWLVFWFSARARAQQHLMDTDDWEKIDPVLRTMITIGATKMTGADYASAIDAAHRLNFELEIAFEQAPLILTPGTCGHTPTLAGDGLVNGAETTSWLGYTMGLNMTRNPAGVVPIGFSDVGMPLALQVIGRQREDLSVLTTMHAMEQIFEFRSSAANGL</sequence>
<name>A0A972VUC4_9GAMM</name>
<proteinExistence type="inferred from homology"/>
<evidence type="ECO:0000313" key="4">
    <source>
        <dbReference type="Proteomes" id="UP000754644"/>
    </source>
</evidence>
<dbReference type="Proteomes" id="UP000754644">
    <property type="component" value="Unassembled WGS sequence"/>
</dbReference>
<evidence type="ECO:0000259" key="2">
    <source>
        <dbReference type="Pfam" id="PF01425"/>
    </source>
</evidence>
<organism evidence="3 4">
    <name type="scientific">SAR86 cluster bacterium</name>
    <dbReference type="NCBI Taxonomy" id="2030880"/>
    <lineage>
        <taxon>Bacteria</taxon>
        <taxon>Pseudomonadati</taxon>
        <taxon>Pseudomonadota</taxon>
        <taxon>Gammaproteobacteria</taxon>
        <taxon>SAR86 cluster</taxon>
    </lineage>
</organism>
<gene>
    <name evidence="3" type="ORF">HQ497_00525</name>
</gene>
<dbReference type="SUPFAM" id="SSF75304">
    <property type="entry name" value="Amidase signature (AS) enzymes"/>
    <property type="match status" value="1"/>
</dbReference>
<feature type="domain" description="Amidase" evidence="2">
    <location>
        <begin position="24"/>
        <end position="447"/>
    </location>
</feature>
<dbReference type="InterPro" id="IPR020556">
    <property type="entry name" value="Amidase_CS"/>
</dbReference>
<dbReference type="AlphaFoldDB" id="A0A972VUC4"/>
<comment type="caution">
    <text evidence="3">The sequence shown here is derived from an EMBL/GenBank/DDBJ whole genome shotgun (WGS) entry which is preliminary data.</text>
</comment>
<dbReference type="EMBL" id="JABMOJ010000020">
    <property type="protein sequence ID" value="NQV63821.1"/>
    <property type="molecule type" value="Genomic_DNA"/>
</dbReference>
<dbReference type="InterPro" id="IPR036928">
    <property type="entry name" value="AS_sf"/>
</dbReference>
<dbReference type="Gene3D" id="3.90.1300.10">
    <property type="entry name" value="Amidase signature (AS) domain"/>
    <property type="match status" value="1"/>
</dbReference>